<dbReference type="PANTHER" id="PTHR43054:SF1">
    <property type="entry name" value="SCYLLO-INOSITOL 2-DEHYDROGENASE (NADP(+)) IOLU"/>
    <property type="match status" value="1"/>
</dbReference>
<dbReference type="EMBL" id="LGTK01000006">
    <property type="protein sequence ID" value="KPH77641.1"/>
    <property type="molecule type" value="Genomic_DNA"/>
</dbReference>
<organism evidence="3 4">
    <name type="scientific">Oceanobacillus caeni</name>
    <dbReference type="NCBI Taxonomy" id="405946"/>
    <lineage>
        <taxon>Bacteria</taxon>
        <taxon>Bacillati</taxon>
        <taxon>Bacillota</taxon>
        <taxon>Bacilli</taxon>
        <taxon>Bacillales</taxon>
        <taxon>Bacillaceae</taxon>
        <taxon>Oceanobacillus</taxon>
    </lineage>
</organism>
<dbReference type="SUPFAM" id="SSF51735">
    <property type="entry name" value="NAD(P)-binding Rossmann-fold domains"/>
    <property type="match status" value="1"/>
</dbReference>
<name>A0ABR5MML9_9BACI</name>
<evidence type="ECO:0008006" key="5">
    <source>
        <dbReference type="Google" id="ProtNLM"/>
    </source>
</evidence>
<dbReference type="InterPro" id="IPR000683">
    <property type="entry name" value="Gfo/Idh/MocA-like_OxRdtase_N"/>
</dbReference>
<feature type="domain" description="Gfo/Idh/MocA-like oxidoreductase N-terminal" evidence="1">
    <location>
        <begin position="5"/>
        <end position="119"/>
    </location>
</feature>
<dbReference type="Pfam" id="PF01408">
    <property type="entry name" value="GFO_IDH_MocA"/>
    <property type="match status" value="1"/>
</dbReference>
<evidence type="ECO:0000259" key="1">
    <source>
        <dbReference type="Pfam" id="PF01408"/>
    </source>
</evidence>
<evidence type="ECO:0000313" key="4">
    <source>
        <dbReference type="Proteomes" id="UP000037854"/>
    </source>
</evidence>
<feature type="domain" description="GFO/IDH/MocA-like oxidoreductase" evidence="2">
    <location>
        <begin position="136"/>
        <end position="245"/>
    </location>
</feature>
<evidence type="ECO:0000259" key="2">
    <source>
        <dbReference type="Pfam" id="PF22725"/>
    </source>
</evidence>
<sequence>MSYSTIGTSWITESFIEAVNLTGKAVLSSVYSRTEDGAKSFATKNGADRWYIELDEMLKENTDFVYIASPNTLHFEHIIKVIKAKKHVFCEKPMALTEEQLQIISGLAEEENVFVFEGYRHLYSPNYEIFKNTVEKIGSVRSCVLHFNQYSSRYDALKEGKKPNVFSKEFAGGALTDLGVYPLSMAIDMFGEPSNLDYYPVMLDNGVDGSGTLVLDYRSFVVTILCSKITQAIMPSEIQGEEGTITIDHIAPIRKISYYDRKNKQMNELAVEQEEQDMVYEAEAFIQMISEGNDTTYKQALERSKIVVKALEAARLKLNP</sequence>
<gene>
    <name evidence="3" type="ORF">AFL42_03135</name>
</gene>
<evidence type="ECO:0000313" key="3">
    <source>
        <dbReference type="EMBL" id="KPH77641.1"/>
    </source>
</evidence>
<dbReference type="InterPro" id="IPR036291">
    <property type="entry name" value="NAD(P)-bd_dom_sf"/>
</dbReference>
<dbReference type="Pfam" id="PF22725">
    <property type="entry name" value="GFO_IDH_MocA_C3"/>
    <property type="match status" value="1"/>
</dbReference>
<protein>
    <recommendedName>
        <fullName evidence="5">Oxidoreductase</fullName>
    </recommendedName>
</protein>
<dbReference type="Gene3D" id="3.30.360.10">
    <property type="entry name" value="Dihydrodipicolinate Reductase, domain 2"/>
    <property type="match status" value="1"/>
</dbReference>
<dbReference type="Proteomes" id="UP000037854">
    <property type="component" value="Unassembled WGS sequence"/>
</dbReference>
<dbReference type="SUPFAM" id="SSF55347">
    <property type="entry name" value="Glyceraldehyde-3-phosphate dehydrogenase-like, C-terminal domain"/>
    <property type="match status" value="1"/>
</dbReference>
<accession>A0ABR5MML9</accession>
<reference evidence="3 4" key="1">
    <citation type="submission" date="2015-07" db="EMBL/GenBank/DDBJ databases">
        <title>High-quality draft genome sequence of Oceanobacillus caeni HM6, a bacillus isolated from a human feces.</title>
        <authorList>
            <person name="Kumar J."/>
            <person name="Verma M.K."/>
            <person name="Pandey R."/>
            <person name="Bhambi M."/>
            <person name="Chauhan N."/>
        </authorList>
    </citation>
    <scope>NUCLEOTIDE SEQUENCE [LARGE SCALE GENOMIC DNA]</scope>
    <source>
        <strain evidence="3 4">HM6</strain>
    </source>
</reference>
<dbReference type="PANTHER" id="PTHR43054">
    <property type="match status" value="1"/>
</dbReference>
<comment type="caution">
    <text evidence="3">The sequence shown here is derived from an EMBL/GenBank/DDBJ whole genome shotgun (WGS) entry which is preliminary data.</text>
</comment>
<dbReference type="Gene3D" id="3.40.50.720">
    <property type="entry name" value="NAD(P)-binding Rossmann-like Domain"/>
    <property type="match status" value="1"/>
</dbReference>
<keyword evidence="4" id="KW-1185">Reference proteome</keyword>
<proteinExistence type="predicted"/>
<dbReference type="InterPro" id="IPR055170">
    <property type="entry name" value="GFO_IDH_MocA-like_dom"/>
</dbReference>